<keyword evidence="3" id="KW-1185">Reference proteome</keyword>
<name>A0ABT2MNI5_9CYAN</name>
<feature type="region of interest" description="Disordered" evidence="1">
    <location>
        <begin position="1"/>
        <end position="29"/>
    </location>
</feature>
<sequence length="48" mass="5593">MPPNLENRDRPGESLDFFGRSQSRLGNRKQPLELLPSRFGQRLEALRI</sequence>
<comment type="caution">
    <text evidence="2">The sequence shown here is derived from an EMBL/GenBank/DDBJ whole genome shotgun (WGS) entry which is preliminary data.</text>
</comment>
<evidence type="ECO:0000256" key="1">
    <source>
        <dbReference type="SAM" id="MobiDB-lite"/>
    </source>
</evidence>
<dbReference type="Proteomes" id="UP001525890">
    <property type="component" value="Unassembled WGS sequence"/>
</dbReference>
<proteinExistence type="predicted"/>
<reference evidence="2 3" key="1">
    <citation type="journal article" date="2022" name="Front. Microbiol.">
        <title>High genomic differentiation and limited gene flow indicate recent cryptic speciation within the genus Laspinema (cyanobacteria).</title>
        <authorList>
            <person name="Stanojkovic A."/>
            <person name="Skoupy S."/>
            <person name="Skaloud P."/>
            <person name="Dvorak P."/>
        </authorList>
    </citation>
    <scope>NUCLEOTIDE SEQUENCE [LARGE SCALE GENOMIC DNA]</scope>
    <source>
        <strain evidence="2 3">D2a</strain>
    </source>
</reference>
<dbReference type="RefSeq" id="WP_368005954.1">
    <property type="nucleotide sequence ID" value="NZ_JAMXFF010000009.1"/>
</dbReference>
<dbReference type="EMBL" id="JAMXFF010000009">
    <property type="protein sequence ID" value="MCT7966309.1"/>
    <property type="molecule type" value="Genomic_DNA"/>
</dbReference>
<evidence type="ECO:0000313" key="2">
    <source>
        <dbReference type="EMBL" id="MCT7966309.1"/>
    </source>
</evidence>
<accession>A0ABT2MNI5</accession>
<protein>
    <submittedName>
        <fullName evidence="2">Uncharacterized protein</fullName>
    </submittedName>
</protein>
<organism evidence="2 3">
    <name type="scientific">Laspinema palackyanum D2a</name>
    <dbReference type="NCBI Taxonomy" id="2953684"/>
    <lineage>
        <taxon>Bacteria</taxon>
        <taxon>Bacillati</taxon>
        <taxon>Cyanobacteriota</taxon>
        <taxon>Cyanophyceae</taxon>
        <taxon>Oscillatoriophycideae</taxon>
        <taxon>Oscillatoriales</taxon>
        <taxon>Laspinemataceae</taxon>
        <taxon>Laspinema</taxon>
        <taxon>Laspinema palackyanum</taxon>
    </lineage>
</organism>
<gene>
    <name evidence="2" type="ORF">NG799_08180</name>
</gene>
<evidence type="ECO:0000313" key="3">
    <source>
        <dbReference type="Proteomes" id="UP001525890"/>
    </source>
</evidence>
<feature type="compositionally biased region" description="Basic and acidic residues" evidence="1">
    <location>
        <begin position="1"/>
        <end position="13"/>
    </location>
</feature>